<dbReference type="AlphaFoldDB" id="A0A0H5C9H7"/>
<dbReference type="PIRSF" id="PIRSF007949">
    <property type="entry name" value="VPS16"/>
    <property type="match status" value="1"/>
</dbReference>
<comment type="similarity">
    <text evidence="1 2">Belongs to the VPS16 family.</text>
</comment>
<evidence type="ECO:0000256" key="1">
    <source>
        <dbReference type="ARBA" id="ARBA00009250"/>
    </source>
</evidence>
<accession>A0A0H5C9H7</accession>
<dbReference type="GO" id="GO:0030897">
    <property type="term" value="C:HOPS complex"/>
    <property type="evidence" value="ECO:0007669"/>
    <property type="project" value="TreeGrafter"/>
</dbReference>
<feature type="domain" description="Vps16 C-terminal" evidence="3">
    <location>
        <begin position="483"/>
        <end position="772"/>
    </location>
</feature>
<dbReference type="PANTHER" id="PTHR12811:SF0">
    <property type="entry name" value="VACUOLAR PROTEIN SORTING-ASSOCIATED PROTEIN 16 HOMOLOG"/>
    <property type="match status" value="1"/>
</dbReference>
<dbReference type="EMBL" id="CDQK01000007">
    <property type="protein sequence ID" value="CEP25071.1"/>
    <property type="molecule type" value="Genomic_DNA"/>
</dbReference>
<protein>
    <recommendedName>
        <fullName evidence="2">Probable vacuolar protein sorting-associated protein 16 homolog</fullName>
    </recommendedName>
</protein>
<keyword evidence="2" id="KW-0813">Transport</keyword>
<evidence type="ECO:0000256" key="2">
    <source>
        <dbReference type="PIRNR" id="PIRNR007949"/>
    </source>
</evidence>
<evidence type="ECO:0000313" key="5">
    <source>
        <dbReference type="EMBL" id="CEP25071.1"/>
    </source>
</evidence>
<dbReference type="Proteomes" id="UP000038830">
    <property type="component" value="Unassembled WGS sequence"/>
</dbReference>
<gene>
    <name evidence="5" type="ORF">BN1211_6060</name>
</gene>
<dbReference type="PANTHER" id="PTHR12811">
    <property type="entry name" value="VACUOLAR PROTEIN SORTING VPS16"/>
    <property type="match status" value="1"/>
</dbReference>
<dbReference type="InterPro" id="IPR006926">
    <property type="entry name" value="Vps16_N"/>
</dbReference>
<reference evidence="6" key="1">
    <citation type="journal article" date="2015" name="J. Biotechnol.">
        <title>The structure of the Cyberlindnera jadinii genome and its relation to Candida utilis analyzed by the occurrence of single nucleotide polymorphisms.</title>
        <authorList>
            <person name="Rupp O."/>
            <person name="Brinkrolf K."/>
            <person name="Buerth C."/>
            <person name="Kunigo M."/>
            <person name="Schneider J."/>
            <person name="Jaenicke S."/>
            <person name="Goesmann A."/>
            <person name="Puehler A."/>
            <person name="Jaeger K.-E."/>
            <person name="Ernst J.F."/>
        </authorList>
    </citation>
    <scope>NUCLEOTIDE SEQUENCE [LARGE SCALE GENOMIC DNA]</scope>
    <source>
        <strain evidence="6">ATCC 18201 / CBS 1600 / BCRC 20928 / JCM 3617 / NBRC 0987 / NRRL Y-1542</strain>
    </source>
</reference>
<dbReference type="InterPro" id="IPR038132">
    <property type="entry name" value="Vps16_C_sf"/>
</dbReference>
<evidence type="ECO:0000259" key="3">
    <source>
        <dbReference type="Pfam" id="PF04840"/>
    </source>
</evidence>
<sequence length="800" mass="91390">MSAPSVGWERIRDVYYRNRELYSLDWDLDVLPMLCAISKMTRTIAMFHSIDDQRIEIYTSSSHLIASIPWNPHISGRVVGLTWFQEQLCVLLANGRIRWYYTFEGDFDEFEIGWDAHVNGIDNYAVTRRGIAVLLSSGDLVKMNRLGKVQKLMNCSHLGALRDWCVIQDSIIASFDLGVYKIDNDLTLLSSEGPFDKICASANGKLVAMWNNSGLTITTASFTKPIMQWSATPMLQMEWSGDDAVALRYQDSVKLVAPGGELEFYVDDVSLISTELDGLTILTTNRLTYLSKVPSATVDCFKIGSRAKSAILIDALEKLARYSPKTSENLEIIGDGLFDAVKECIDASTEEFDPYWQKKLLKAASFGKAELEMRQSSPSSTLREIVNICDELRIINVVRDADIGLFLTYKEFKTIGITKLIDLLVKRQKFAQSYQISLLCKLPLDPVFISWACSKIKYSNTNDEKLSQEIISKFQSLKRNRYISFAPIATVAFQEGRLNLTKILINFETLFTKQIPLLLQMEENELALQKAVDSQDIDLIMETLFTLKSSLSYPQFFKLLNNSKTAANVFEYFHRNDNSTLHDFYNQADRVVDLSNFEMESNSYNNSSLQEAMDIYHTRDASVNKILDRQMALNKIQDELTGEFNIEFKGKSLSQTILTLLMLSQHSKVNEVVKMFKFNDKKLSYLKLEHYCSTKRWDELFNWLQQGKHGLPPSKVIDKCIANDEKRLALKLLTTLNVGYDDKVEFLFRLKEWRRIIDEASKKRDGATLDRLGHMNIDDPILAQSLQDAKTRVSTGSRFF</sequence>
<feature type="domain" description="Vps16 N-terminal" evidence="4">
    <location>
        <begin position="4"/>
        <end position="375"/>
    </location>
</feature>
<dbReference type="Pfam" id="PF04840">
    <property type="entry name" value="Vps16_C"/>
    <property type="match status" value="1"/>
</dbReference>
<dbReference type="Gene3D" id="1.10.150.780">
    <property type="entry name" value="Vps16, C-terminal region"/>
    <property type="match status" value="1"/>
</dbReference>
<evidence type="ECO:0000313" key="6">
    <source>
        <dbReference type="Proteomes" id="UP000038830"/>
    </source>
</evidence>
<comment type="function">
    <text evidence="2">Essential for vacuolar protein sorting. Required for vacuole biogenesis, stability and to maintain vacuole morphology.</text>
</comment>
<dbReference type="InterPro" id="IPR006925">
    <property type="entry name" value="Vps16_C"/>
</dbReference>
<dbReference type="GO" id="GO:0006886">
    <property type="term" value="P:intracellular protein transport"/>
    <property type="evidence" value="ECO:0007669"/>
    <property type="project" value="InterPro"/>
</dbReference>
<dbReference type="GO" id="GO:0003779">
    <property type="term" value="F:actin binding"/>
    <property type="evidence" value="ECO:0007669"/>
    <property type="project" value="TreeGrafter"/>
</dbReference>
<proteinExistence type="inferred from homology"/>
<dbReference type="GO" id="GO:0042144">
    <property type="term" value="P:vacuole fusion, non-autophagic"/>
    <property type="evidence" value="ECO:0007669"/>
    <property type="project" value="TreeGrafter"/>
</dbReference>
<dbReference type="GO" id="GO:0016197">
    <property type="term" value="P:endosomal transport"/>
    <property type="evidence" value="ECO:0007669"/>
    <property type="project" value="TreeGrafter"/>
</dbReference>
<keyword evidence="2" id="KW-0653">Protein transport</keyword>
<evidence type="ECO:0000259" key="4">
    <source>
        <dbReference type="Pfam" id="PF04841"/>
    </source>
</evidence>
<dbReference type="InterPro" id="IPR016534">
    <property type="entry name" value="VPS16"/>
</dbReference>
<dbReference type="Pfam" id="PF04841">
    <property type="entry name" value="Vps16_N"/>
    <property type="match status" value="1"/>
</dbReference>
<organism evidence="5 6">
    <name type="scientific">Cyberlindnera jadinii (strain ATCC 18201 / CBS 1600 / BCRC 20928 / JCM 3617 / NBRC 0987 / NRRL Y-1542)</name>
    <name type="common">Torula yeast</name>
    <name type="synonym">Candida utilis</name>
    <dbReference type="NCBI Taxonomy" id="983966"/>
    <lineage>
        <taxon>Eukaryota</taxon>
        <taxon>Fungi</taxon>
        <taxon>Dikarya</taxon>
        <taxon>Ascomycota</taxon>
        <taxon>Saccharomycotina</taxon>
        <taxon>Saccharomycetes</taxon>
        <taxon>Phaffomycetales</taxon>
        <taxon>Phaffomycetaceae</taxon>
        <taxon>Cyberlindnera</taxon>
    </lineage>
</organism>
<name>A0A0H5C9H7_CYBJN</name>
<dbReference type="GO" id="GO:0005768">
    <property type="term" value="C:endosome"/>
    <property type="evidence" value="ECO:0007669"/>
    <property type="project" value="TreeGrafter"/>
</dbReference>